<dbReference type="PANTHER" id="PTHR10773">
    <property type="entry name" value="DNA-DIRECTED RNA POLYMERASES I, II, AND III SUBUNIT RPABC2"/>
    <property type="match status" value="1"/>
</dbReference>
<gene>
    <name evidence="1" type="ORF">FWK35_00017289</name>
</gene>
<name>A0A6G0XZL9_APHCR</name>
<reference evidence="1 2" key="1">
    <citation type="submission" date="2019-08" db="EMBL/GenBank/DDBJ databases">
        <title>Whole genome of Aphis craccivora.</title>
        <authorList>
            <person name="Voronova N.V."/>
            <person name="Shulinski R.S."/>
            <person name="Bandarenka Y.V."/>
            <person name="Zhorov D.G."/>
            <person name="Warner D."/>
        </authorList>
    </citation>
    <scope>NUCLEOTIDE SEQUENCE [LARGE SCALE GENOMIC DNA]</scope>
    <source>
        <strain evidence="1">180601</strain>
        <tissue evidence="1">Whole Body</tissue>
    </source>
</reference>
<evidence type="ECO:0000313" key="1">
    <source>
        <dbReference type="EMBL" id="KAF0746472.1"/>
    </source>
</evidence>
<evidence type="ECO:0000313" key="2">
    <source>
        <dbReference type="Proteomes" id="UP000478052"/>
    </source>
</evidence>
<comment type="caution">
    <text evidence="1">The sequence shown here is derived from an EMBL/GenBank/DDBJ whole genome shotgun (WGS) entry which is preliminary data.</text>
</comment>
<accession>A0A6G0XZL9</accession>
<keyword evidence="2" id="KW-1185">Reference proteome</keyword>
<protein>
    <submittedName>
        <fullName evidence="1">Uncharacterized protein</fullName>
    </submittedName>
</protein>
<dbReference type="Proteomes" id="UP000478052">
    <property type="component" value="Unassembled WGS sequence"/>
</dbReference>
<proteinExistence type="predicted"/>
<dbReference type="EMBL" id="VUJU01007197">
    <property type="protein sequence ID" value="KAF0746472.1"/>
    <property type="molecule type" value="Genomic_DNA"/>
</dbReference>
<organism evidence="1 2">
    <name type="scientific">Aphis craccivora</name>
    <name type="common">Cowpea aphid</name>
    <dbReference type="NCBI Taxonomy" id="307492"/>
    <lineage>
        <taxon>Eukaryota</taxon>
        <taxon>Metazoa</taxon>
        <taxon>Ecdysozoa</taxon>
        <taxon>Arthropoda</taxon>
        <taxon>Hexapoda</taxon>
        <taxon>Insecta</taxon>
        <taxon>Pterygota</taxon>
        <taxon>Neoptera</taxon>
        <taxon>Paraneoptera</taxon>
        <taxon>Hemiptera</taxon>
        <taxon>Sternorrhyncha</taxon>
        <taxon>Aphidomorpha</taxon>
        <taxon>Aphidoidea</taxon>
        <taxon>Aphididae</taxon>
        <taxon>Aphidini</taxon>
        <taxon>Aphis</taxon>
        <taxon>Aphis</taxon>
    </lineage>
</organism>
<dbReference type="OrthoDB" id="6627794at2759"/>
<dbReference type="PANTHER" id="PTHR10773:SF19">
    <property type="match status" value="1"/>
</dbReference>
<sequence>MVTDHLNKLPVYESHYCRQETSKKYLPPYFTLQRAYEDYKKTVDKPVSRTLYEKYFKTSNFKVKNPKKDTCANCDKFKIKFANNSIQTVEKEILIEERNRHHNDAEEAYQTKRNDISSNSNEKYTISFDLQQCLPTPILESSVAFYKRQLWTYNLTVHNSANSKASCYIWYESIAKRGANEISSCLYQFLNNLPKEVSHIVMYSDCCPGQNKNGIIMPMCLYFLEIQNTIKIIDHKFMVPGHSRMECDSDHARIEKTRKKYPNPINHPYDWVQLIRFAGKDKFCVLEMDQTKFFDFNTLLKKKYNIKKKMKREHHLFLKMLNGYAILKKIKTMLCIRTR</sequence>
<dbReference type="AlphaFoldDB" id="A0A6G0XZL9"/>